<name>A0A0F8WJB3_9ZZZZ</name>
<evidence type="ECO:0008006" key="4">
    <source>
        <dbReference type="Google" id="ProtNLM"/>
    </source>
</evidence>
<reference evidence="3" key="1">
    <citation type="journal article" date="2015" name="Nature">
        <title>Complex archaea that bridge the gap between prokaryotes and eukaryotes.</title>
        <authorList>
            <person name="Spang A."/>
            <person name="Saw J.H."/>
            <person name="Jorgensen S.L."/>
            <person name="Zaremba-Niedzwiedzka K."/>
            <person name="Martijn J."/>
            <person name="Lind A.E."/>
            <person name="van Eijk R."/>
            <person name="Schleper C."/>
            <person name="Guy L."/>
            <person name="Ettema T.J."/>
        </authorList>
    </citation>
    <scope>NUCLEOTIDE SEQUENCE</scope>
</reference>
<dbReference type="InterPro" id="IPR052516">
    <property type="entry name" value="N-heterocyclic_Hydroxylase"/>
</dbReference>
<dbReference type="SUPFAM" id="SSF56003">
    <property type="entry name" value="Molybdenum cofactor-binding domain"/>
    <property type="match status" value="1"/>
</dbReference>
<dbReference type="Pfam" id="PF20256">
    <property type="entry name" value="MoCoBD_2"/>
    <property type="match status" value="1"/>
</dbReference>
<dbReference type="GO" id="GO:0016491">
    <property type="term" value="F:oxidoreductase activity"/>
    <property type="evidence" value="ECO:0007669"/>
    <property type="project" value="InterPro"/>
</dbReference>
<dbReference type="InterPro" id="IPR046867">
    <property type="entry name" value="AldOxase/xan_DH_MoCoBD2"/>
</dbReference>
<dbReference type="AlphaFoldDB" id="A0A0F8WJB3"/>
<dbReference type="Pfam" id="PF02738">
    <property type="entry name" value="MoCoBD_1"/>
    <property type="match status" value="1"/>
</dbReference>
<feature type="non-terminal residue" evidence="3">
    <location>
        <position position="352"/>
    </location>
</feature>
<dbReference type="Gene3D" id="3.30.365.10">
    <property type="entry name" value="Aldehyde oxidase/xanthine dehydrogenase, molybdopterin binding domain"/>
    <property type="match status" value="3"/>
</dbReference>
<dbReference type="EMBL" id="LAZR01064836">
    <property type="protein sequence ID" value="KKK56743.1"/>
    <property type="molecule type" value="Genomic_DNA"/>
</dbReference>
<protein>
    <recommendedName>
        <fullName evidence="4">Aldehyde oxidase/xanthine dehydrogenase second molybdopterin binding domain-containing protein</fullName>
    </recommendedName>
</protein>
<dbReference type="InterPro" id="IPR037165">
    <property type="entry name" value="AldOxase/xan_DH_Mopterin-bd_sf"/>
</dbReference>
<evidence type="ECO:0000313" key="3">
    <source>
        <dbReference type="EMBL" id="KKK56743.1"/>
    </source>
</evidence>
<gene>
    <name evidence="3" type="ORF">LCGC14_3061470</name>
</gene>
<dbReference type="PANTHER" id="PTHR47495:SF2">
    <property type="entry name" value="ALDEHYDE DEHYDROGENASE"/>
    <property type="match status" value="1"/>
</dbReference>
<feature type="non-terminal residue" evidence="3">
    <location>
        <position position="1"/>
    </location>
</feature>
<accession>A0A0F8WJB3</accession>
<comment type="caution">
    <text evidence="3">The sequence shown here is derived from an EMBL/GenBank/DDBJ whole genome shotgun (WGS) entry which is preliminary data.</text>
</comment>
<proteinExistence type="predicted"/>
<sequence>MGAQFPSFDKGAIAQTLGLDPEAVTMNVMFAGGSFGRRAQPTAHIGAEVAAIAKAAGGTGSWKLVWTREDDLQGGYYRPLTVHKLRGGLDADGNIAAWEDVIVNQSIMAGGPMAGMMKDGLDPTSFEGSVKMPYDLPHARMGWAQMDTPVPPLWWRSVGHSHTAYATEVFLDMLLEKGGKDAIEGRLALIKSDAGRDRAVLERVAKMAGWDGQRVKNGRGYGVAVHESFSTYIAQIAEVSDEGGIPKVHKVWCAVDCGVAVNPNVIRAQVEGAIGYGLGTVLFDEITLLDGGTVAQENFDTYRMLRINEMPEIEVEIIESDADPSGIGEPGTPPIGPAVANAWRALTGTVVT</sequence>
<organism evidence="3">
    <name type="scientific">marine sediment metagenome</name>
    <dbReference type="NCBI Taxonomy" id="412755"/>
    <lineage>
        <taxon>unclassified sequences</taxon>
        <taxon>metagenomes</taxon>
        <taxon>ecological metagenomes</taxon>
    </lineage>
</organism>
<feature type="domain" description="Aldehyde oxidase/xanthine dehydrogenase first molybdopterin binding" evidence="1">
    <location>
        <begin position="3"/>
        <end position="186"/>
    </location>
</feature>
<feature type="domain" description="Aldehyde oxidase/xanthine dehydrogenase second molybdopterin binding" evidence="2">
    <location>
        <begin position="228"/>
        <end position="311"/>
    </location>
</feature>
<evidence type="ECO:0000259" key="2">
    <source>
        <dbReference type="Pfam" id="PF20256"/>
    </source>
</evidence>
<evidence type="ECO:0000259" key="1">
    <source>
        <dbReference type="Pfam" id="PF02738"/>
    </source>
</evidence>
<dbReference type="PANTHER" id="PTHR47495">
    <property type="entry name" value="ALDEHYDE DEHYDROGENASE"/>
    <property type="match status" value="1"/>
</dbReference>
<dbReference type="InterPro" id="IPR008274">
    <property type="entry name" value="AldOxase/xan_DH_MoCoBD1"/>
</dbReference>